<feature type="transmembrane region" description="Helical" evidence="2">
    <location>
        <begin position="21"/>
        <end position="38"/>
    </location>
</feature>
<feature type="transmembrane region" description="Helical" evidence="2">
    <location>
        <begin position="183"/>
        <end position="204"/>
    </location>
</feature>
<feature type="transmembrane region" description="Helical" evidence="2">
    <location>
        <begin position="234"/>
        <end position="251"/>
    </location>
</feature>
<feature type="transmembrane region" description="Helical" evidence="2">
    <location>
        <begin position="256"/>
        <end position="274"/>
    </location>
</feature>
<reference evidence="3" key="1">
    <citation type="submission" date="2016-03" db="EMBL/GenBank/DDBJ databases">
        <authorList>
            <person name="Ploux O."/>
        </authorList>
    </citation>
    <scope>NUCLEOTIDE SEQUENCE</scope>
    <source>
        <strain evidence="3">UC10</strain>
    </source>
</reference>
<evidence type="ECO:0008006" key="4">
    <source>
        <dbReference type="Google" id="ProtNLM"/>
    </source>
</evidence>
<feature type="transmembrane region" description="Helical" evidence="2">
    <location>
        <begin position="211"/>
        <end position="228"/>
    </location>
</feature>
<feature type="transmembrane region" description="Helical" evidence="2">
    <location>
        <begin position="354"/>
        <end position="382"/>
    </location>
</feature>
<evidence type="ECO:0000256" key="1">
    <source>
        <dbReference type="SAM" id="MobiDB-lite"/>
    </source>
</evidence>
<feature type="transmembrane region" description="Helical" evidence="2">
    <location>
        <begin position="389"/>
        <end position="407"/>
    </location>
</feature>
<name>A0A1Y5PVW6_9SPHN</name>
<gene>
    <name evidence="3" type="ORF">SPPYR_1655</name>
</gene>
<keyword evidence="2" id="KW-0472">Membrane</keyword>
<organism evidence="3">
    <name type="scientific">uncultured Sphingopyxis sp</name>
    <dbReference type="NCBI Taxonomy" id="310581"/>
    <lineage>
        <taxon>Bacteria</taxon>
        <taxon>Pseudomonadati</taxon>
        <taxon>Pseudomonadota</taxon>
        <taxon>Alphaproteobacteria</taxon>
        <taxon>Sphingomonadales</taxon>
        <taxon>Sphingomonadaceae</taxon>
        <taxon>Sphingopyxis</taxon>
        <taxon>environmental samples</taxon>
    </lineage>
</organism>
<feature type="transmembrane region" description="Helical" evidence="2">
    <location>
        <begin position="141"/>
        <end position="163"/>
    </location>
</feature>
<accession>A0A1Y5PVW6</accession>
<proteinExistence type="predicted"/>
<sequence>MAAPKMNGAFGGEDAHQDRKGWMIFLYILLFGLYIASYRYYLAPYWGYMGFVDAFNPYKLMTSLAVIASFAWFTPRTFSVRAFFLNLSLTVYLLPSLAIYTYADRPTSALLIITLAFAVVYATSAISIPRFSLATVPAKPLMWLLAALTVWLLVFSYVFGGFQNFNLDITRVYEFRREAAEDLPGVFGYLISVFSKVIIPVGVILSLRYRIYIFTGIFFFMTVMLFGFTSHKSILFGPFVVTGLYIFLSRYNRYSVILYVLIIMLTFGVIGEIYLGATGSGGGLGWYNTLLIRRVLMVPSLLDYYYLEFFSGSPKYYWSSSFITFGLVPDYYGIPAPKIIGEVYFFDADMSANTGFIGSGFSQAGLVGVIAYALGVGTIFAIFQSYGRYLGPSFVAPAMMGQVLTMVRSSDFLTTFLTHGLLVSLVLLVIISSPEESGKKVQAQSSGSQPLPDSA</sequence>
<evidence type="ECO:0000256" key="2">
    <source>
        <dbReference type="SAM" id="Phobius"/>
    </source>
</evidence>
<feature type="transmembrane region" description="Helical" evidence="2">
    <location>
        <begin position="82"/>
        <end position="103"/>
    </location>
</feature>
<dbReference type="KEGG" id="sphu:SPPYR_1655"/>
<dbReference type="EMBL" id="LT598653">
    <property type="protein sequence ID" value="SBV32775.1"/>
    <property type="molecule type" value="Genomic_DNA"/>
</dbReference>
<feature type="transmembrane region" description="Helical" evidence="2">
    <location>
        <begin position="109"/>
        <end position="129"/>
    </location>
</feature>
<keyword evidence="2" id="KW-1133">Transmembrane helix</keyword>
<dbReference type="AlphaFoldDB" id="A0A1Y5PVW6"/>
<keyword evidence="2" id="KW-0812">Transmembrane</keyword>
<protein>
    <recommendedName>
        <fullName evidence="4">Oligosaccharide repeat unit polymerase</fullName>
    </recommendedName>
</protein>
<feature type="transmembrane region" description="Helical" evidence="2">
    <location>
        <begin position="413"/>
        <end position="431"/>
    </location>
</feature>
<feature type="transmembrane region" description="Helical" evidence="2">
    <location>
        <begin position="58"/>
        <end position="75"/>
    </location>
</feature>
<evidence type="ECO:0000313" key="3">
    <source>
        <dbReference type="EMBL" id="SBV32775.1"/>
    </source>
</evidence>
<feature type="compositionally biased region" description="Polar residues" evidence="1">
    <location>
        <begin position="442"/>
        <end position="455"/>
    </location>
</feature>
<feature type="region of interest" description="Disordered" evidence="1">
    <location>
        <begin position="436"/>
        <end position="455"/>
    </location>
</feature>